<reference evidence="2 4" key="3">
    <citation type="submission" date="2017-11" db="EMBL/GenBank/DDBJ databases">
        <title>De-novo sequencing of pomegranate (Punica granatum L.) genome.</title>
        <authorList>
            <person name="Akparov Z."/>
            <person name="Amiraslanov A."/>
            <person name="Hajiyeva S."/>
            <person name="Abbasov M."/>
            <person name="Kaur K."/>
            <person name="Hamwieh A."/>
            <person name="Solovyev V."/>
            <person name="Salamov A."/>
            <person name="Braich B."/>
            <person name="Kosarev P."/>
            <person name="Mahmoud A."/>
            <person name="Hajiyev E."/>
            <person name="Babayeva S."/>
            <person name="Izzatullayeva V."/>
            <person name="Mammadov A."/>
            <person name="Mammadov A."/>
            <person name="Sharifova S."/>
            <person name="Ojaghi J."/>
            <person name="Eynullazada K."/>
            <person name="Bayramov B."/>
            <person name="Abdulazimova A."/>
            <person name="Shahmuradov I."/>
        </authorList>
    </citation>
    <scope>NUCLEOTIDE SEQUENCE [LARGE SCALE GENOMIC DNA]</scope>
    <source>
        <strain evidence="2">AG2017</strain>
        <strain evidence="4">cv. AG2017</strain>
        <tissue evidence="2">Leaf</tissue>
    </source>
</reference>
<comment type="caution">
    <text evidence="1">The sequence shown here is derived from an EMBL/GenBank/DDBJ whole genome shotgun (WGS) entry which is preliminary data.</text>
</comment>
<keyword evidence="4" id="KW-1185">Reference proteome</keyword>
<protein>
    <submittedName>
        <fullName evidence="1">Uncharacterized protein</fullName>
    </submittedName>
</protein>
<organism evidence="1 3">
    <name type="scientific">Punica granatum</name>
    <name type="common">Pomegranate</name>
    <dbReference type="NCBI Taxonomy" id="22663"/>
    <lineage>
        <taxon>Eukaryota</taxon>
        <taxon>Viridiplantae</taxon>
        <taxon>Streptophyta</taxon>
        <taxon>Embryophyta</taxon>
        <taxon>Tracheophyta</taxon>
        <taxon>Spermatophyta</taxon>
        <taxon>Magnoliopsida</taxon>
        <taxon>eudicotyledons</taxon>
        <taxon>Gunneridae</taxon>
        <taxon>Pentapetalae</taxon>
        <taxon>rosids</taxon>
        <taxon>malvids</taxon>
        <taxon>Myrtales</taxon>
        <taxon>Lythraceae</taxon>
        <taxon>Punica</taxon>
    </lineage>
</organism>
<dbReference type="Proteomes" id="UP000197138">
    <property type="component" value="Unassembled WGS sequence"/>
</dbReference>
<evidence type="ECO:0000313" key="1">
    <source>
        <dbReference type="EMBL" id="OWM69806.1"/>
    </source>
</evidence>
<sequence>MASMSLGVLVALRRRLLQTRRGDQLVSGREYLSKRTESLEVASSEMDEVTLTACWRLEQKLGSGMEETSRSGEKASSRRLLGKTWKFATQQVT</sequence>
<evidence type="ECO:0000313" key="3">
    <source>
        <dbReference type="Proteomes" id="UP000197138"/>
    </source>
</evidence>
<dbReference type="Proteomes" id="UP000233551">
    <property type="component" value="Unassembled WGS sequence"/>
</dbReference>
<name>A0A218WAY8_PUNGR</name>
<dbReference type="EMBL" id="PGOL01001986">
    <property type="protein sequence ID" value="PKI51913.1"/>
    <property type="molecule type" value="Genomic_DNA"/>
</dbReference>
<reference evidence="3" key="1">
    <citation type="journal article" date="2017" name="Plant J.">
        <title>The pomegranate (Punica granatum L.) genome and the genomics of punicalagin biosynthesis.</title>
        <authorList>
            <person name="Qin G."/>
            <person name="Xu C."/>
            <person name="Ming R."/>
            <person name="Tang H."/>
            <person name="Guyot R."/>
            <person name="Kramer E.M."/>
            <person name="Hu Y."/>
            <person name="Yi X."/>
            <person name="Qi Y."/>
            <person name="Xu X."/>
            <person name="Gao Z."/>
            <person name="Pan H."/>
            <person name="Jian J."/>
            <person name="Tian Y."/>
            <person name="Yue Z."/>
            <person name="Xu Y."/>
        </authorList>
    </citation>
    <scope>NUCLEOTIDE SEQUENCE [LARGE SCALE GENOMIC DNA]</scope>
    <source>
        <strain evidence="3">cv. Dabenzi</strain>
    </source>
</reference>
<gene>
    <name evidence="1" type="ORF">CDL15_Pgr025655</name>
    <name evidence="2" type="ORF">CRG98_027694</name>
</gene>
<evidence type="ECO:0000313" key="4">
    <source>
        <dbReference type="Proteomes" id="UP000233551"/>
    </source>
</evidence>
<accession>A0A218WAY8</accession>
<dbReference type="AlphaFoldDB" id="A0A218WAY8"/>
<reference evidence="1" key="2">
    <citation type="submission" date="2017-06" db="EMBL/GenBank/DDBJ databases">
        <title>The pomegranate genome and the genomics of punicalagin biosynthesis.</title>
        <authorList>
            <person name="Xu C."/>
        </authorList>
    </citation>
    <scope>NUCLEOTIDE SEQUENCE [LARGE SCALE GENOMIC DNA]</scope>
    <source>
        <tissue evidence="1">Fresh leaf</tissue>
    </source>
</reference>
<evidence type="ECO:0000313" key="2">
    <source>
        <dbReference type="EMBL" id="PKI51913.1"/>
    </source>
</evidence>
<proteinExistence type="predicted"/>
<dbReference type="EMBL" id="MTKT01004810">
    <property type="protein sequence ID" value="OWM69806.1"/>
    <property type="molecule type" value="Genomic_DNA"/>
</dbReference>